<keyword evidence="2" id="KW-0677">Repeat</keyword>
<dbReference type="InterPro" id="IPR036322">
    <property type="entry name" value="WD40_repeat_dom_sf"/>
</dbReference>
<feature type="repeat" description="WD" evidence="3">
    <location>
        <begin position="621"/>
        <end position="655"/>
    </location>
</feature>
<feature type="repeat" description="WD" evidence="3">
    <location>
        <begin position="758"/>
        <end position="799"/>
    </location>
</feature>
<keyword evidence="1 3" id="KW-0853">WD repeat</keyword>
<keyword evidence="6" id="KW-1185">Reference proteome</keyword>
<dbReference type="CDD" id="cd00200">
    <property type="entry name" value="WD40"/>
    <property type="match status" value="2"/>
</dbReference>
<dbReference type="InterPro" id="IPR027417">
    <property type="entry name" value="P-loop_NTPase"/>
</dbReference>
<evidence type="ECO:0000313" key="5">
    <source>
        <dbReference type="EMBL" id="SDP19273.1"/>
    </source>
</evidence>
<reference evidence="5 6" key="1">
    <citation type="submission" date="2016-10" db="EMBL/GenBank/DDBJ databases">
        <authorList>
            <person name="de Groot N.N."/>
        </authorList>
    </citation>
    <scope>NUCLEOTIDE SEQUENCE [LARGE SCALE GENOMIC DNA]</scope>
    <source>
        <strain evidence="5 6">CGMCC 4.2022</strain>
    </source>
</reference>
<dbReference type="InterPro" id="IPR019775">
    <property type="entry name" value="WD40_repeat_CS"/>
</dbReference>
<feature type="repeat" description="WD" evidence="3">
    <location>
        <begin position="1210"/>
        <end position="1251"/>
    </location>
</feature>
<sequence length="1279" mass="135588">MPRSERPLDDEGTHLVRFAADLRKLRDKAGAPPYRKLARAAHYSSTTLADAASGRKLPSLPVTLAYVRACGGDTAEWEQRWHRLSAELARTDELPDAAEGDDDCPYVGLSPFEAADADRFFGRERLTDDLEGRIRSHRFVAVFGASGSGKSSLLRAGLIPRVSGGGEASWAALVLTPGPHPFEECAARLAALSGSSAVALHDDLRANPRALHLTALQLLAQQRPETELLLVVDQFEEIFTLCADADERAAFIASLLTAAGAANSRTRVVLGVRADFYAACSQHADLVGAIQDSQLLVGPMTTDELRRAVTQPAVQADSTVEGPLLARVVAEATGQAGVLPLVSHAMRETWRRRRGNTLTLSGYESAGGITHALANTAETVYSSFTREQQRLAQGIFLRLVSLNDSTGDSKRRLARDELDPSAEAVVDALARARLVTLDTDSVEITHEALLHAWPRLSGWISEDRAGLLIRQQLTDAATAWEREQRDASALYRGSRLAVAQEWAQAHVDDARLSRREAEFLAASTRHEGRAARRRRAAVAALSLLTVLAVAAAGIALQQRSTARAVRASDTSGQVQAQAGELRGTDQSLAAGLDVAGYRIHATGVLSTDLLGTQSAPLSAPLTGHSATVYAVAFSPRGQVMASAGMDDTVRLWDVSDTTHPAPLGNPIRAHASGIMWLAFSPDGHTLAGAGRDHTVRLWNLTDPRHPTALPALRGHTGIVFSVSFSPDGRTLASAGDDGTVRLWDVSDPASASELGDPLRSQKGPIASAAFSPDGRTLASAGHDKTIQLWNVTNPAAPSAWGQPLRGHTGTVYAVAFSGDSRIMASVANDFTVRLWNVSDPANPVTLGTIPDAAANTIFAVAFSPDGKVLATAGADQTVRLWNVTDPSAPLALCPPLTGHTGYIYWLAFDPDGHSLASVSADNTVRLWNLPRTVLPTPSYENTVAFRADGRVLAAGATDGAIRLWNTADPARPAPIGIPLTAGAKAVNQIAFNRDGHLLASAGRDGTLRLWNVTAPAHPRELSERTPDPAHAAVTTVAFSANGRILASAGYDHKVRLWDVTDPAHLRQIGTPLTAHTDTVRALAFSPDGRTLASAGADDTTRLWNVTDPGHPERWCPPLAARTGGVGSVAFSPDGRTLATANDDHTVRLWNVSDPRRPAALAAPLTGHTSFVLSVAFSHDGRTLVSSAADGTIRLWNVADPTAPTAWGGPISGHTGPIDQAVLGPDGRTIASAGDDHTVQLMSLNPDTAVHRVCATTTGVLTASTWHRFVPSYPLPRACS</sequence>
<dbReference type="SUPFAM" id="SSF52540">
    <property type="entry name" value="P-loop containing nucleoside triphosphate hydrolases"/>
    <property type="match status" value="1"/>
</dbReference>
<evidence type="ECO:0000256" key="1">
    <source>
        <dbReference type="ARBA" id="ARBA00022574"/>
    </source>
</evidence>
<evidence type="ECO:0000256" key="2">
    <source>
        <dbReference type="ARBA" id="ARBA00022737"/>
    </source>
</evidence>
<dbReference type="Gene3D" id="2.130.10.10">
    <property type="entry name" value="YVTN repeat-like/Quinoprotein amine dehydrogenase"/>
    <property type="match status" value="6"/>
</dbReference>
<evidence type="ECO:0000313" key="6">
    <source>
        <dbReference type="Proteomes" id="UP000199341"/>
    </source>
</evidence>
<evidence type="ECO:0000256" key="3">
    <source>
        <dbReference type="PROSITE-ProRule" id="PRU00221"/>
    </source>
</evidence>
<dbReference type="PROSITE" id="PS00678">
    <property type="entry name" value="WD_REPEATS_1"/>
    <property type="match status" value="12"/>
</dbReference>
<feature type="repeat" description="WD" evidence="3">
    <location>
        <begin position="1072"/>
        <end position="1105"/>
    </location>
</feature>
<feature type="repeat" description="WD" evidence="3">
    <location>
        <begin position="1164"/>
        <end position="1205"/>
    </location>
</feature>
<dbReference type="InterPro" id="IPR049052">
    <property type="entry name" value="nSTAND1"/>
</dbReference>
<dbReference type="Proteomes" id="UP000199341">
    <property type="component" value="Unassembled WGS sequence"/>
</dbReference>
<dbReference type="SMART" id="SM00530">
    <property type="entry name" value="HTH_XRE"/>
    <property type="match status" value="1"/>
</dbReference>
<feature type="domain" description="HTH cro/C1-type" evidence="4">
    <location>
        <begin position="21"/>
        <end position="77"/>
    </location>
</feature>
<dbReference type="Pfam" id="PF20703">
    <property type="entry name" value="nSTAND1"/>
    <property type="match status" value="1"/>
</dbReference>
<feature type="repeat" description="WD" evidence="3">
    <location>
        <begin position="1118"/>
        <end position="1159"/>
    </location>
</feature>
<name>A0A1H0QPH1_9ACTN</name>
<dbReference type="InterPro" id="IPR020472">
    <property type="entry name" value="WD40_PAC1"/>
</dbReference>
<dbReference type="PANTHER" id="PTHR19879:SF9">
    <property type="entry name" value="TRANSCRIPTION INITIATION FACTOR TFIID SUBUNIT 5"/>
    <property type="match status" value="1"/>
</dbReference>
<dbReference type="Gene3D" id="3.40.50.300">
    <property type="entry name" value="P-loop containing nucleotide triphosphate hydrolases"/>
    <property type="match status" value="1"/>
</dbReference>
<dbReference type="PANTHER" id="PTHR19879">
    <property type="entry name" value="TRANSCRIPTION INITIATION FACTOR TFIID"/>
    <property type="match status" value="1"/>
</dbReference>
<feature type="repeat" description="WD" evidence="3">
    <location>
        <begin position="712"/>
        <end position="753"/>
    </location>
</feature>
<dbReference type="InterPro" id="IPR001680">
    <property type="entry name" value="WD40_rpt"/>
</dbReference>
<dbReference type="PRINTS" id="PR00320">
    <property type="entry name" value="GPROTEINBRPT"/>
</dbReference>
<dbReference type="InterPro" id="IPR001387">
    <property type="entry name" value="Cro/C1-type_HTH"/>
</dbReference>
<feature type="repeat" description="WD" evidence="3">
    <location>
        <begin position="942"/>
        <end position="965"/>
    </location>
</feature>
<feature type="repeat" description="WD" evidence="3">
    <location>
        <begin position="850"/>
        <end position="891"/>
    </location>
</feature>
<dbReference type="AlphaFoldDB" id="A0A1H0QPH1"/>
<feature type="repeat" description="WD" evidence="3">
    <location>
        <begin position="804"/>
        <end position="845"/>
    </location>
</feature>
<dbReference type="SUPFAM" id="SSF50978">
    <property type="entry name" value="WD40 repeat-like"/>
    <property type="match status" value="2"/>
</dbReference>
<protein>
    <submittedName>
        <fullName evidence="5">WD40 repeat</fullName>
    </submittedName>
</protein>
<proteinExistence type="predicted"/>
<organism evidence="5 6">
    <name type="scientific">Actinacidiphila guanduensis</name>
    <dbReference type="NCBI Taxonomy" id="310781"/>
    <lineage>
        <taxon>Bacteria</taxon>
        <taxon>Bacillati</taxon>
        <taxon>Actinomycetota</taxon>
        <taxon>Actinomycetes</taxon>
        <taxon>Kitasatosporales</taxon>
        <taxon>Streptomycetaceae</taxon>
        <taxon>Actinacidiphila</taxon>
    </lineage>
</organism>
<accession>A0A1H0QPH1</accession>
<dbReference type="Pfam" id="PF00400">
    <property type="entry name" value="WD40"/>
    <property type="match status" value="14"/>
</dbReference>
<dbReference type="EMBL" id="FNIE01000019">
    <property type="protein sequence ID" value="SDP19273.1"/>
    <property type="molecule type" value="Genomic_DNA"/>
</dbReference>
<feature type="repeat" description="WD" evidence="3">
    <location>
        <begin position="979"/>
        <end position="1012"/>
    </location>
</feature>
<evidence type="ECO:0000259" key="4">
    <source>
        <dbReference type="SMART" id="SM00530"/>
    </source>
</evidence>
<feature type="repeat" description="WD" evidence="3">
    <location>
        <begin position="1033"/>
        <end position="1067"/>
    </location>
</feature>
<dbReference type="RefSeq" id="WP_093787903.1">
    <property type="nucleotide sequence ID" value="NZ_FNIE01000019.1"/>
</dbReference>
<feature type="repeat" description="WD" evidence="3">
    <location>
        <begin position="667"/>
        <end position="708"/>
    </location>
</feature>
<gene>
    <name evidence="5" type="ORF">SAMN05216259_11974</name>
</gene>
<dbReference type="PROSITE" id="PS50294">
    <property type="entry name" value="WD_REPEATS_REGION"/>
    <property type="match status" value="12"/>
</dbReference>
<dbReference type="SMART" id="SM00320">
    <property type="entry name" value="WD40"/>
    <property type="match status" value="14"/>
</dbReference>
<dbReference type="PROSITE" id="PS50082">
    <property type="entry name" value="WD_REPEATS_2"/>
    <property type="match status" value="14"/>
</dbReference>
<feature type="repeat" description="WD" evidence="3">
    <location>
        <begin position="896"/>
        <end position="929"/>
    </location>
</feature>
<dbReference type="OrthoDB" id="134501at2"/>
<dbReference type="InterPro" id="IPR015943">
    <property type="entry name" value="WD40/YVTN_repeat-like_dom_sf"/>
</dbReference>
<dbReference type="STRING" id="310781.SAMN05216259_11974"/>